<name>A0A4R0MWT8_9SPHI</name>
<dbReference type="RefSeq" id="WP_131552639.1">
    <property type="nucleotide sequence ID" value="NZ_SJSK01000002.1"/>
</dbReference>
<reference evidence="1 2" key="1">
    <citation type="submission" date="2019-02" db="EMBL/GenBank/DDBJ databases">
        <title>Pedobacter sp. RP-1-13 sp. nov., isolated from Arctic soil.</title>
        <authorList>
            <person name="Dahal R.H."/>
        </authorList>
    </citation>
    <scope>NUCLEOTIDE SEQUENCE [LARGE SCALE GENOMIC DNA]</scope>
    <source>
        <strain evidence="1 2">RP-1-13</strain>
    </source>
</reference>
<gene>
    <name evidence="1" type="ORF">EZ428_08035</name>
</gene>
<protein>
    <recommendedName>
        <fullName evidence="3">NACHT domain-containing protein</fullName>
    </recommendedName>
</protein>
<dbReference type="OrthoDB" id="956377at2"/>
<sequence>MPYTLILQELKRLILVKAEIKVISPSDCRIISMSIQKETKKNISETTIKRLFGFAEIKHQFSKFTINSLIEYVGYQENVTQLSDSSIAEDDELSLLKANAEIITGHTLQSIRNRCSVPYKMTIPRKFANHDYIFFRPSKYSFTAFISQPGYGRSTLLSHLVQEMFIDETAPFKKDITVFFSADSLFNKEQQEISLEDKVKAKIGLHPGTDLNSFFNEQYKKFGIKLNIIIDGFSELVINKTSKLKIFDNILNLISSIGDNNSIKLILSMRSAKWIEFYESFKNVAYLKNKWFAGSYLTDNSNVPPLTEVEVEQIFNKISPTDFSKISESLKSHLKFPFQIQWYYRLREEYPNFESYTNIIHYEIIARFIKEKIYNSTYATEKALFCQKIVHLTNYGRRGYSVSKVDLFKQIPVFQNAYDELLADGILMEEVQLNANFSIENVRFIQPHIYEYFLFIELYELFNHQMDNRFFELINDEYIGNQVRFQLLQWSARLMIKCHKLTEMNALLSLNLDNFEKNYLIYFIAENLSYNKKRDPELANQIKEQKVHQLLIKEIVYLDFTDSSFKETLNCLIEVADSKEIELSYHSILAIFDCMSLNPNQILERLEKMDDLTDEASKWELNPYELIKIIYLKLKGIEIRESSVLDFLEDYKANKLQISEDSMPSAKDRINLFHLFLANMFYGSPEGVLKIVKSIFRIFPKMSKTRNTFSLYLLSSAAYASVKINPGKKTDQLENILDNLYADSRIKPTLYSQSVFLFFKAEQSKYRKEYELALQYAEECLYIYKRNYLAIQELFAYNLIISIYNEMGNLSKVEEYTHKRMYLLKSRGISLSIFNPALSLK</sequence>
<keyword evidence="2" id="KW-1185">Reference proteome</keyword>
<dbReference type="AlphaFoldDB" id="A0A4R0MWT8"/>
<evidence type="ECO:0008006" key="3">
    <source>
        <dbReference type="Google" id="ProtNLM"/>
    </source>
</evidence>
<evidence type="ECO:0000313" key="1">
    <source>
        <dbReference type="EMBL" id="TCC91698.1"/>
    </source>
</evidence>
<organism evidence="1 2">
    <name type="scientific">Pedobacter frigiditerrae</name>
    <dbReference type="NCBI Taxonomy" id="2530452"/>
    <lineage>
        <taxon>Bacteria</taxon>
        <taxon>Pseudomonadati</taxon>
        <taxon>Bacteroidota</taxon>
        <taxon>Sphingobacteriia</taxon>
        <taxon>Sphingobacteriales</taxon>
        <taxon>Sphingobacteriaceae</taxon>
        <taxon>Pedobacter</taxon>
    </lineage>
</organism>
<comment type="caution">
    <text evidence="1">The sequence shown here is derived from an EMBL/GenBank/DDBJ whole genome shotgun (WGS) entry which is preliminary data.</text>
</comment>
<dbReference type="Proteomes" id="UP000292884">
    <property type="component" value="Unassembled WGS sequence"/>
</dbReference>
<accession>A0A4R0MWT8</accession>
<proteinExistence type="predicted"/>
<evidence type="ECO:0000313" key="2">
    <source>
        <dbReference type="Proteomes" id="UP000292884"/>
    </source>
</evidence>
<dbReference type="EMBL" id="SJSK01000002">
    <property type="protein sequence ID" value="TCC91698.1"/>
    <property type="molecule type" value="Genomic_DNA"/>
</dbReference>